<evidence type="ECO:0000313" key="3">
    <source>
        <dbReference type="EMBL" id="GGW97146.1"/>
    </source>
</evidence>
<proteinExistence type="predicted"/>
<feature type="chain" id="PRO_5046813343" evidence="1">
    <location>
        <begin position="30"/>
        <end position="451"/>
    </location>
</feature>
<dbReference type="SUPFAM" id="SSF52266">
    <property type="entry name" value="SGNH hydrolase"/>
    <property type="match status" value="1"/>
</dbReference>
<evidence type="ECO:0000313" key="4">
    <source>
        <dbReference type="Proteomes" id="UP000617743"/>
    </source>
</evidence>
<dbReference type="PANTHER" id="PTHR43784">
    <property type="entry name" value="GDSL-LIKE LIPASE/ACYLHYDROLASE, PUTATIVE (AFU_ORTHOLOGUE AFUA_2G00820)-RELATED"/>
    <property type="match status" value="1"/>
</dbReference>
<dbReference type="CDD" id="cd01830">
    <property type="entry name" value="XynE_like"/>
    <property type="match status" value="1"/>
</dbReference>
<organism evidence="3 4">
    <name type="scientific">Streptomyces lomondensis</name>
    <dbReference type="NCBI Taxonomy" id="68229"/>
    <lineage>
        <taxon>Bacteria</taxon>
        <taxon>Bacillati</taxon>
        <taxon>Actinomycetota</taxon>
        <taxon>Actinomycetes</taxon>
        <taxon>Kitasatosporales</taxon>
        <taxon>Streptomycetaceae</taxon>
        <taxon>Streptomyces</taxon>
    </lineage>
</organism>
<dbReference type="InterPro" id="IPR053140">
    <property type="entry name" value="GDSL_Rv0518-like"/>
</dbReference>
<name>A0ABQ2X3D6_9ACTN</name>
<dbReference type="Proteomes" id="UP000617743">
    <property type="component" value="Unassembled WGS sequence"/>
</dbReference>
<evidence type="ECO:0000259" key="2">
    <source>
        <dbReference type="Pfam" id="PF13472"/>
    </source>
</evidence>
<dbReference type="EMBL" id="BMWC01000003">
    <property type="protein sequence ID" value="GGW97146.1"/>
    <property type="molecule type" value="Genomic_DNA"/>
</dbReference>
<dbReference type="InterPro" id="IPR036514">
    <property type="entry name" value="SGNH_hydro_sf"/>
</dbReference>
<feature type="signal peptide" evidence="1">
    <location>
        <begin position="1"/>
        <end position="29"/>
    </location>
</feature>
<evidence type="ECO:0000256" key="1">
    <source>
        <dbReference type="SAM" id="SignalP"/>
    </source>
</evidence>
<keyword evidence="1" id="KW-0732">Signal</keyword>
<dbReference type="GO" id="GO:0016787">
    <property type="term" value="F:hydrolase activity"/>
    <property type="evidence" value="ECO:0007669"/>
    <property type="project" value="UniProtKB-KW"/>
</dbReference>
<dbReference type="Gene3D" id="3.40.50.1110">
    <property type="entry name" value="SGNH hydrolase"/>
    <property type="match status" value="1"/>
</dbReference>
<dbReference type="PANTHER" id="PTHR43784:SF2">
    <property type="entry name" value="GDSL-LIKE LIPASE_ACYLHYDROLASE, PUTATIVE (AFU_ORTHOLOGUE AFUA_2G00820)-RELATED"/>
    <property type="match status" value="1"/>
</dbReference>
<gene>
    <name evidence="3" type="ORF">GCM10010383_28730</name>
</gene>
<dbReference type="Pfam" id="PF13472">
    <property type="entry name" value="Lipase_GDSL_2"/>
    <property type="match status" value="1"/>
</dbReference>
<keyword evidence="3" id="KW-0378">Hydrolase</keyword>
<reference evidence="4" key="1">
    <citation type="journal article" date="2019" name="Int. J. Syst. Evol. Microbiol.">
        <title>The Global Catalogue of Microorganisms (GCM) 10K type strain sequencing project: providing services to taxonomists for standard genome sequencing and annotation.</title>
        <authorList>
            <consortium name="The Broad Institute Genomics Platform"/>
            <consortium name="The Broad Institute Genome Sequencing Center for Infectious Disease"/>
            <person name="Wu L."/>
            <person name="Ma J."/>
        </authorList>
    </citation>
    <scope>NUCLEOTIDE SEQUENCE [LARGE SCALE GENOMIC DNA]</scope>
    <source>
        <strain evidence="4">JCM 4866</strain>
    </source>
</reference>
<keyword evidence="4" id="KW-1185">Reference proteome</keyword>
<accession>A0ABQ2X3D6</accession>
<feature type="domain" description="SGNH hydrolase-type esterase" evidence="2">
    <location>
        <begin position="235"/>
        <end position="425"/>
    </location>
</feature>
<protein>
    <submittedName>
        <fullName evidence="3">SGNH hydrolase</fullName>
    </submittedName>
</protein>
<sequence length="451" mass="47500">MRRRSALLSAIVTPTVAAVGLAAPAAAGAARDEAPRSSGYPTPTTQGAHWVNTWTAMPQLTEPANMPPAPFTQGNRVLADATLRQTVRVSVGGRYTRIRLSNAFGGTHLPITAAAVALPVDGRAGVSAVVPGSTRPLTFGGRPGITIAKGAQGVSDPLDFEVRPGSNLTVTLYLAEGQASSSITSHPGSRTTSYMLAGDHVGDSDLPGATPVDHWYFLSGVEAWSTRTTAAAVMLGDSLTDGRGSTTNMNNRWPDQLLNRLQSRPATSHIAILNQAAGGNRILNDGLGPNALARLDRDVLAQSGVSWLFVFHGINDIPGGTTESSAQRVTADLIAAYQQIIARAHAQGIRVYGATLTPFGGNGYDDAAGLHESSRQAVNKWIRTSGRFDAVVDFDQVVRDPQNPRRLAPAYDVGDHLHLNPAGYQTLADAVPTRLFQQTSAPPGFPLTDAR</sequence>
<dbReference type="RefSeq" id="WP_190050564.1">
    <property type="nucleotide sequence ID" value="NZ_BMWC01000003.1"/>
</dbReference>
<dbReference type="InterPro" id="IPR013830">
    <property type="entry name" value="SGNH_hydro"/>
</dbReference>
<comment type="caution">
    <text evidence="3">The sequence shown here is derived from an EMBL/GenBank/DDBJ whole genome shotgun (WGS) entry which is preliminary data.</text>
</comment>